<evidence type="ECO:0008006" key="3">
    <source>
        <dbReference type="Google" id="ProtNLM"/>
    </source>
</evidence>
<evidence type="ECO:0000313" key="1">
    <source>
        <dbReference type="EMBL" id="SCZ64264.1"/>
    </source>
</evidence>
<sequence>MQDQHLLQPGQLLARGVSRCLFSLGFATLKEFTPTRGLRVDVMALGPKGQLWVIECKSCRADFTGDQKWQGYLEWCDRFFWAVDLDFPTEILPADTGLLLADAYGGEIVTMAPEAKLAPARRKKLTQKFATDAALRLARLEDEQIGRSS</sequence>
<dbReference type="InterPro" id="IPR011335">
    <property type="entry name" value="Restrct_endonuc-II-like"/>
</dbReference>
<keyword evidence="2" id="KW-1185">Reference proteome</keyword>
<protein>
    <recommendedName>
        <fullName evidence="3">DNA repair protein MmcB-related protein</fullName>
    </recommendedName>
</protein>
<dbReference type="AlphaFoldDB" id="A0A1G5QQU9"/>
<dbReference type="InterPro" id="IPR009394">
    <property type="entry name" value="MmcB-like"/>
</dbReference>
<dbReference type="RefSeq" id="WP_090218572.1">
    <property type="nucleotide sequence ID" value="NZ_FMWG01000005.1"/>
</dbReference>
<organism evidence="1 2">
    <name type="scientific">Epibacterium ulvae</name>
    <dbReference type="NCBI Taxonomy" id="1156985"/>
    <lineage>
        <taxon>Bacteria</taxon>
        <taxon>Pseudomonadati</taxon>
        <taxon>Pseudomonadota</taxon>
        <taxon>Alphaproteobacteria</taxon>
        <taxon>Rhodobacterales</taxon>
        <taxon>Roseobacteraceae</taxon>
        <taxon>Epibacterium</taxon>
    </lineage>
</organism>
<name>A0A1G5QQU9_9RHOB</name>
<accession>A0A1G5QQU9</accession>
<dbReference type="SUPFAM" id="SSF52980">
    <property type="entry name" value="Restriction endonuclease-like"/>
    <property type="match status" value="1"/>
</dbReference>
<gene>
    <name evidence="1" type="ORF">SAMN04488118_105214</name>
</gene>
<dbReference type="Proteomes" id="UP000198767">
    <property type="component" value="Unassembled WGS sequence"/>
</dbReference>
<dbReference type="Pfam" id="PF06319">
    <property type="entry name" value="MmcB-like"/>
    <property type="match status" value="1"/>
</dbReference>
<dbReference type="OrthoDB" id="5194526at2"/>
<dbReference type="STRING" id="1156985.SAMN04488118_105214"/>
<proteinExistence type="predicted"/>
<dbReference type="EMBL" id="FMWG01000005">
    <property type="protein sequence ID" value="SCZ64264.1"/>
    <property type="molecule type" value="Genomic_DNA"/>
</dbReference>
<dbReference type="PIRSF" id="PIRSF031796">
    <property type="entry name" value="UPC031796"/>
    <property type="match status" value="1"/>
</dbReference>
<evidence type="ECO:0000313" key="2">
    <source>
        <dbReference type="Proteomes" id="UP000198767"/>
    </source>
</evidence>
<reference evidence="1 2" key="1">
    <citation type="submission" date="2016-10" db="EMBL/GenBank/DDBJ databases">
        <authorList>
            <person name="de Groot N.N."/>
        </authorList>
    </citation>
    <scope>NUCLEOTIDE SEQUENCE [LARGE SCALE GENOMIC DNA]</scope>
    <source>
        <strain evidence="1 2">U95</strain>
    </source>
</reference>